<dbReference type="AlphaFoldDB" id="A0A0F5VH06"/>
<dbReference type="SUPFAM" id="SSF103190">
    <property type="entry name" value="Sensory domain-like"/>
    <property type="match status" value="1"/>
</dbReference>
<evidence type="ECO:0000256" key="7">
    <source>
        <dbReference type="ARBA" id="ARBA00022989"/>
    </source>
</evidence>
<evidence type="ECO:0000256" key="12">
    <source>
        <dbReference type="SAM" id="Coils"/>
    </source>
</evidence>
<reference evidence="17 18" key="1">
    <citation type="submission" date="2014-12" db="EMBL/GenBank/DDBJ databases">
        <title>Mercury Reductase activity and rhizosphere competence traits in the genome of root associated Photobacterium halotolerans MELD1.</title>
        <authorList>
            <person name="Mathew D.C."/>
            <person name="Huang C.-C."/>
        </authorList>
    </citation>
    <scope>NUCLEOTIDE SEQUENCE [LARGE SCALE GENOMIC DNA]</scope>
    <source>
        <strain evidence="17 18">MELD1</strain>
    </source>
</reference>
<evidence type="ECO:0000256" key="9">
    <source>
        <dbReference type="ARBA" id="ARBA00023224"/>
    </source>
</evidence>
<evidence type="ECO:0000256" key="10">
    <source>
        <dbReference type="ARBA" id="ARBA00029447"/>
    </source>
</evidence>
<keyword evidence="7 13" id="KW-1133">Transmembrane helix</keyword>
<dbReference type="FunFam" id="3.30.450.20:FF:000048">
    <property type="entry name" value="Methyl-accepting chemotaxis protein"/>
    <property type="match status" value="1"/>
</dbReference>
<feature type="coiled-coil region" evidence="12">
    <location>
        <begin position="540"/>
        <end position="570"/>
    </location>
</feature>
<dbReference type="CDD" id="cd11386">
    <property type="entry name" value="MCP_signal"/>
    <property type="match status" value="1"/>
</dbReference>
<name>A0A0F5VH06_9GAMM</name>
<dbReference type="RefSeq" id="WP_046219842.1">
    <property type="nucleotide sequence ID" value="NZ_JWYV01000003.1"/>
</dbReference>
<comment type="similarity">
    <text evidence="10">Belongs to the methyl-accepting chemotaxis (MCP) protein family.</text>
</comment>
<dbReference type="PROSITE" id="PS50111">
    <property type="entry name" value="CHEMOTAXIS_TRANSDUC_2"/>
    <property type="match status" value="1"/>
</dbReference>
<evidence type="ECO:0000313" key="17">
    <source>
        <dbReference type="EMBL" id="KKD00770.1"/>
    </source>
</evidence>
<keyword evidence="3" id="KW-0488">Methylation</keyword>
<dbReference type="CDD" id="cd12913">
    <property type="entry name" value="PDC1_MCP_like"/>
    <property type="match status" value="1"/>
</dbReference>
<dbReference type="Pfam" id="PF02743">
    <property type="entry name" value="dCache_1"/>
    <property type="match status" value="1"/>
</dbReference>
<gene>
    <name evidence="17" type="ORF">KY46_06640</name>
</gene>
<dbReference type="InterPro" id="IPR033479">
    <property type="entry name" value="dCache_1"/>
</dbReference>
<dbReference type="EMBL" id="JWYV01000003">
    <property type="protein sequence ID" value="KKD00770.1"/>
    <property type="molecule type" value="Genomic_DNA"/>
</dbReference>
<accession>A0A0F5VH06</accession>
<feature type="domain" description="HAMP" evidence="16">
    <location>
        <begin position="291"/>
        <end position="345"/>
    </location>
</feature>
<protein>
    <submittedName>
        <fullName evidence="17">Chemotaxis protein</fullName>
    </submittedName>
</protein>
<dbReference type="SUPFAM" id="SSF58104">
    <property type="entry name" value="Methyl-accepting chemotaxis protein (MCP) signaling domain"/>
    <property type="match status" value="1"/>
</dbReference>
<evidence type="ECO:0000256" key="11">
    <source>
        <dbReference type="PROSITE-ProRule" id="PRU00284"/>
    </source>
</evidence>
<keyword evidence="8 13" id="KW-0472">Membrane</keyword>
<evidence type="ECO:0000256" key="2">
    <source>
        <dbReference type="ARBA" id="ARBA00022475"/>
    </source>
</evidence>
<dbReference type="CDD" id="cd06225">
    <property type="entry name" value="HAMP"/>
    <property type="match status" value="1"/>
</dbReference>
<keyword evidence="6 13" id="KW-0812">Transmembrane</keyword>
<feature type="transmembrane region" description="Helical" evidence="13">
    <location>
        <begin position="271"/>
        <end position="290"/>
    </location>
</feature>
<dbReference type="Gene3D" id="3.30.450.20">
    <property type="entry name" value="PAS domain"/>
    <property type="match status" value="2"/>
</dbReference>
<evidence type="ECO:0000256" key="8">
    <source>
        <dbReference type="ARBA" id="ARBA00023136"/>
    </source>
</evidence>
<dbReference type="InterPro" id="IPR003660">
    <property type="entry name" value="HAMP_dom"/>
</dbReference>
<dbReference type="InterPro" id="IPR000727">
    <property type="entry name" value="T_SNARE_dom"/>
</dbReference>
<proteinExistence type="inferred from homology"/>
<comment type="subcellular location">
    <subcellularLocation>
        <location evidence="1">Cell inner membrane</location>
        <topology evidence="1">Multi-pass membrane protein</topology>
    </subcellularLocation>
</comment>
<dbReference type="InterPro" id="IPR029151">
    <property type="entry name" value="Sensor-like_sf"/>
</dbReference>
<keyword evidence="2" id="KW-1003">Cell membrane</keyword>
<dbReference type="GO" id="GO:0007165">
    <property type="term" value="P:signal transduction"/>
    <property type="evidence" value="ECO:0007669"/>
    <property type="project" value="UniProtKB-KW"/>
</dbReference>
<dbReference type="GO" id="GO:0043200">
    <property type="term" value="P:response to amino acid"/>
    <property type="evidence" value="ECO:0007669"/>
    <property type="project" value="UniProtKB-ARBA"/>
</dbReference>
<dbReference type="Proteomes" id="UP000033633">
    <property type="component" value="Unassembled WGS sequence"/>
</dbReference>
<dbReference type="PROSITE" id="PS50885">
    <property type="entry name" value="HAMP"/>
    <property type="match status" value="1"/>
</dbReference>
<dbReference type="PATRIC" id="fig|265726.11.peg.3237"/>
<evidence type="ECO:0000256" key="1">
    <source>
        <dbReference type="ARBA" id="ARBA00004429"/>
    </source>
</evidence>
<dbReference type="STRING" id="265726.KY46_06640"/>
<dbReference type="FunFam" id="1.10.287.950:FF:000001">
    <property type="entry name" value="Methyl-accepting chemotaxis sensory transducer"/>
    <property type="match status" value="1"/>
</dbReference>
<dbReference type="GO" id="GO:0006935">
    <property type="term" value="P:chemotaxis"/>
    <property type="evidence" value="ECO:0007669"/>
    <property type="project" value="UniProtKB-KW"/>
</dbReference>
<comment type="caution">
    <text evidence="17">The sequence shown here is derived from an EMBL/GenBank/DDBJ whole genome shotgun (WGS) entry which is preliminary data.</text>
</comment>
<dbReference type="Pfam" id="PF00672">
    <property type="entry name" value="HAMP"/>
    <property type="match status" value="1"/>
</dbReference>
<dbReference type="GO" id="GO:0016597">
    <property type="term" value="F:amino acid binding"/>
    <property type="evidence" value="ECO:0007669"/>
    <property type="project" value="UniProtKB-ARBA"/>
</dbReference>
<dbReference type="InterPro" id="IPR004089">
    <property type="entry name" value="MCPsignal_dom"/>
</dbReference>
<keyword evidence="9 11" id="KW-0807">Transducer</keyword>
<evidence type="ECO:0000256" key="3">
    <source>
        <dbReference type="ARBA" id="ARBA00022481"/>
    </source>
</evidence>
<evidence type="ECO:0000256" key="4">
    <source>
        <dbReference type="ARBA" id="ARBA00022500"/>
    </source>
</evidence>
<evidence type="ECO:0000259" key="16">
    <source>
        <dbReference type="PROSITE" id="PS50885"/>
    </source>
</evidence>
<keyword evidence="4" id="KW-0145">Chemotaxis</keyword>
<dbReference type="PANTHER" id="PTHR32089">
    <property type="entry name" value="METHYL-ACCEPTING CHEMOTAXIS PROTEIN MCPB"/>
    <property type="match status" value="1"/>
</dbReference>
<keyword evidence="5" id="KW-0997">Cell inner membrane</keyword>
<evidence type="ECO:0000259" key="15">
    <source>
        <dbReference type="PROSITE" id="PS50192"/>
    </source>
</evidence>
<feature type="domain" description="T-SNARE coiled-coil homology" evidence="15">
    <location>
        <begin position="537"/>
        <end position="582"/>
    </location>
</feature>
<organism evidence="17 18">
    <name type="scientific">Photobacterium halotolerans</name>
    <dbReference type="NCBI Taxonomy" id="265726"/>
    <lineage>
        <taxon>Bacteria</taxon>
        <taxon>Pseudomonadati</taxon>
        <taxon>Pseudomonadota</taxon>
        <taxon>Gammaproteobacteria</taxon>
        <taxon>Vibrionales</taxon>
        <taxon>Vibrionaceae</taxon>
        <taxon>Photobacterium</taxon>
    </lineage>
</organism>
<dbReference type="Gene3D" id="1.10.287.950">
    <property type="entry name" value="Methyl-accepting chemotaxis protein"/>
    <property type="match status" value="1"/>
</dbReference>
<dbReference type="Pfam" id="PF00015">
    <property type="entry name" value="MCPsignal"/>
    <property type="match status" value="1"/>
</dbReference>
<evidence type="ECO:0000256" key="13">
    <source>
        <dbReference type="SAM" id="Phobius"/>
    </source>
</evidence>
<keyword evidence="12" id="KW-0175">Coiled coil</keyword>
<keyword evidence="18" id="KW-1185">Reference proteome</keyword>
<dbReference type="SMART" id="SM00304">
    <property type="entry name" value="HAMP"/>
    <property type="match status" value="1"/>
</dbReference>
<sequence>MKFSHKIVATSSAILFAALVLLSGIQYVHTRDDVHQLVDNSIDEIVSGVNQTLVTEIASRTKLANITAGIVEQNLSPDSIRQIISQPVLKNTFELTGIGFEKDGSFIISDPSWKPAPGWDPRARPWYTQAKEAGHMIITSPYRDSVTNEILVSFAAPVKNNGQFVGAIFFDVSMSKIANLINQASLFNAGYLFLVSEKDVIIAHPNKEVNGKALSEAYPGIQISAQPLDTVLDNESVNISFHKVQGQTLYIGAVLKNDVAFAAVDQIKNNAITYSLLFIVAGFAAVFFLVKRLMRPLDVINQAMKNIATGQADLTQRLSTNTEPEFASLAQSFNQFTERMQQQIIRSQALSHDIMQGTELTAQGASRSSEAMNSQLQQLELLATAMNEMASTSANVADNAHSAASAASAAELAAQEGGNIVSRTSVSIHDLSDQIDQAVDVVKELESATGNIERILQVINDIADQTNLLALNAAIEAARAGDSGRGFAVVADEVRTLAQRTQQSTTEIRQMIEQLQAGASSATSTMALSKNTASETVATAQEADEALSRIREAIQQINDMNIQIASAAEEQSLVAEDINGNTINIKDLSVQVAETANETSIAMATQIKNVREQNELMKQFTV</sequence>
<evidence type="ECO:0000259" key="14">
    <source>
        <dbReference type="PROSITE" id="PS50111"/>
    </source>
</evidence>
<dbReference type="GO" id="GO:0005886">
    <property type="term" value="C:plasma membrane"/>
    <property type="evidence" value="ECO:0007669"/>
    <property type="project" value="UniProtKB-SubCell"/>
</dbReference>
<feature type="domain" description="Methyl-accepting transducer" evidence="14">
    <location>
        <begin position="350"/>
        <end position="586"/>
    </location>
</feature>
<dbReference type="OrthoDB" id="2489132at2"/>
<evidence type="ECO:0000256" key="6">
    <source>
        <dbReference type="ARBA" id="ARBA00022692"/>
    </source>
</evidence>
<dbReference type="SMART" id="SM00283">
    <property type="entry name" value="MA"/>
    <property type="match status" value="1"/>
</dbReference>
<evidence type="ECO:0000256" key="5">
    <source>
        <dbReference type="ARBA" id="ARBA00022519"/>
    </source>
</evidence>
<evidence type="ECO:0000313" key="18">
    <source>
        <dbReference type="Proteomes" id="UP000033633"/>
    </source>
</evidence>
<dbReference type="PANTHER" id="PTHR32089:SF117">
    <property type="entry name" value="METHYL ACCEPTING SENSORY TRANSDUCER WITH CACHE_1 SMALL MOLECULE BINDING DOMAIN"/>
    <property type="match status" value="1"/>
</dbReference>
<dbReference type="PROSITE" id="PS50192">
    <property type="entry name" value="T_SNARE"/>
    <property type="match status" value="1"/>
</dbReference>